<dbReference type="EMBL" id="BLKT01000003">
    <property type="protein sequence ID" value="GFG59237.1"/>
    <property type="molecule type" value="Genomic_DNA"/>
</dbReference>
<evidence type="ECO:0000313" key="2">
    <source>
        <dbReference type="Proteomes" id="UP000465241"/>
    </source>
</evidence>
<evidence type="ECO:0008006" key="3">
    <source>
        <dbReference type="Google" id="ProtNLM"/>
    </source>
</evidence>
<comment type="caution">
    <text evidence="1">The sequence shown here is derived from an EMBL/GenBank/DDBJ whole genome shotgun (WGS) entry which is preliminary data.</text>
</comment>
<reference evidence="1 2" key="1">
    <citation type="journal article" date="2019" name="Emerg. Microbes Infect.">
        <title>Comprehensive subspecies identification of 175 nontuberculous mycobacteria species based on 7547 genomic profiles.</title>
        <authorList>
            <person name="Matsumoto Y."/>
            <person name="Kinjo T."/>
            <person name="Motooka D."/>
            <person name="Nabeya D."/>
            <person name="Jung N."/>
            <person name="Uechi K."/>
            <person name="Horii T."/>
            <person name="Iida T."/>
            <person name="Fujita J."/>
            <person name="Nakamura S."/>
        </authorList>
    </citation>
    <scope>NUCLEOTIDE SEQUENCE [LARGE SCALE GENOMIC DNA]</scope>
    <source>
        <strain evidence="1 2">JCM 13392</strain>
    </source>
</reference>
<evidence type="ECO:0000313" key="1">
    <source>
        <dbReference type="EMBL" id="GFG59237.1"/>
    </source>
</evidence>
<organism evidence="1 2">
    <name type="scientific">Mycolicibacterium murale</name>
    <dbReference type="NCBI Taxonomy" id="182220"/>
    <lineage>
        <taxon>Bacteria</taxon>
        <taxon>Bacillati</taxon>
        <taxon>Actinomycetota</taxon>
        <taxon>Actinomycetes</taxon>
        <taxon>Mycobacteriales</taxon>
        <taxon>Mycobacteriaceae</taxon>
        <taxon>Mycolicibacterium</taxon>
    </lineage>
</organism>
<dbReference type="GO" id="GO:0030729">
    <property type="term" value="F:acetoacetate-CoA ligase activity"/>
    <property type="evidence" value="ECO:0007669"/>
    <property type="project" value="TreeGrafter"/>
</dbReference>
<proteinExistence type="predicted"/>
<gene>
    <name evidence="1" type="ORF">MMUR_33730</name>
</gene>
<dbReference type="AlphaFoldDB" id="A0A7I9WPS3"/>
<dbReference type="PANTHER" id="PTHR42921:SF1">
    <property type="entry name" value="ACETOACETYL-COA SYNTHETASE"/>
    <property type="match status" value="1"/>
</dbReference>
<sequence length="110" mass="12461">MIGAELEDGEYWMPLFVTLVDSVRLDNGLRTRIAEEIRRHSSPRHIPDEILLAPAIPRTLTGKRLEVPVKRLLQGVDRDTAVNVGVVDHPEVLPWFSEIGARRRKEAECA</sequence>
<protein>
    <recommendedName>
        <fullName evidence="3">Acetoacetyl-CoA synthetase</fullName>
    </recommendedName>
</protein>
<keyword evidence="2" id="KW-1185">Reference proteome</keyword>
<accession>A0A7I9WPS3</accession>
<name>A0A7I9WPS3_9MYCO</name>
<dbReference type="Proteomes" id="UP000465241">
    <property type="component" value="Unassembled WGS sequence"/>
</dbReference>
<dbReference type="SUPFAM" id="SSF56801">
    <property type="entry name" value="Acetyl-CoA synthetase-like"/>
    <property type="match status" value="1"/>
</dbReference>
<dbReference type="PANTHER" id="PTHR42921">
    <property type="entry name" value="ACETOACETYL-COA SYNTHETASE"/>
    <property type="match status" value="1"/>
</dbReference>